<keyword evidence="4" id="KW-0949">S-adenosyl-L-methionine</keyword>
<dbReference type="NCBIfam" id="TIGR00536">
    <property type="entry name" value="hemK_fam"/>
    <property type="match status" value="1"/>
</dbReference>
<dbReference type="EMBL" id="SELH01000025">
    <property type="protein sequence ID" value="TWP26693.1"/>
    <property type="molecule type" value="Genomic_DNA"/>
</dbReference>
<comment type="catalytic activity">
    <reaction evidence="5">
        <text>L-glutaminyl-[peptide chain release factor] + S-adenosyl-L-methionine = N(5)-methyl-L-glutaminyl-[peptide chain release factor] + S-adenosyl-L-homocysteine + H(+)</text>
        <dbReference type="Rhea" id="RHEA:42896"/>
        <dbReference type="Rhea" id="RHEA-COMP:10271"/>
        <dbReference type="Rhea" id="RHEA-COMP:10272"/>
        <dbReference type="ChEBI" id="CHEBI:15378"/>
        <dbReference type="ChEBI" id="CHEBI:30011"/>
        <dbReference type="ChEBI" id="CHEBI:57856"/>
        <dbReference type="ChEBI" id="CHEBI:59789"/>
        <dbReference type="ChEBI" id="CHEBI:61891"/>
        <dbReference type="EC" id="2.1.1.297"/>
    </reaction>
</comment>
<keyword evidence="8" id="KW-1185">Reference proteome</keyword>
<dbReference type="InterPro" id="IPR002052">
    <property type="entry name" value="DNA_methylase_N6_adenine_CS"/>
</dbReference>
<dbReference type="OrthoDB" id="9800643at2"/>
<keyword evidence="3 7" id="KW-0808">Transferase</keyword>
<accession>A0A563D9S1</accession>
<organism evidence="7 8">
    <name type="scientific">Apibacter muscae</name>
    <dbReference type="NCBI Taxonomy" id="2509004"/>
    <lineage>
        <taxon>Bacteria</taxon>
        <taxon>Pseudomonadati</taxon>
        <taxon>Bacteroidota</taxon>
        <taxon>Flavobacteriia</taxon>
        <taxon>Flavobacteriales</taxon>
        <taxon>Weeksellaceae</taxon>
        <taxon>Apibacter</taxon>
    </lineage>
</organism>
<dbReference type="Gene3D" id="3.40.50.150">
    <property type="entry name" value="Vaccinia Virus protein VP39"/>
    <property type="match status" value="1"/>
</dbReference>
<comment type="caution">
    <text evidence="7">The sequence shown here is derived from an EMBL/GenBank/DDBJ whole genome shotgun (WGS) entry which is preliminary data.</text>
</comment>
<gene>
    <name evidence="7" type="primary">prmC</name>
    <name evidence="7" type="ORF">ETU09_09005</name>
</gene>
<evidence type="ECO:0000259" key="6">
    <source>
        <dbReference type="Pfam" id="PF05175"/>
    </source>
</evidence>
<protein>
    <recommendedName>
        <fullName evidence="1">peptide chain release factor N(5)-glutamine methyltransferase</fullName>
        <ecNumber evidence="1">2.1.1.297</ecNumber>
    </recommendedName>
</protein>
<dbReference type="InterPro" id="IPR019874">
    <property type="entry name" value="RF_methyltr_PrmC"/>
</dbReference>
<proteinExistence type="predicted"/>
<dbReference type="GO" id="GO:0102559">
    <property type="term" value="F:peptide chain release factor N(5)-glutamine methyltransferase activity"/>
    <property type="evidence" value="ECO:0007669"/>
    <property type="project" value="UniProtKB-EC"/>
</dbReference>
<dbReference type="GO" id="GO:0032259">
    <property type="term" value="P:methylation"/>
    <property type="evidence" value="ECO:0007669"/>
    <property type="project" value="UniProtKB-KW"/>
</dbReference>
<evidence type="ECO:0000256" key="1">
    <source>
        <dbReference type="ARBA" id="ARBA00012771"/>
    </source>
</evidence>
<name>A0A563D9S1_9FLAO</name>
<evidence type="ECO:0000256" key="4">
    <source>
        <dbReference type="ARBA" id="ARBA00022691"/>
    </source>
</evidence>
<dbReference type="GO" id="GO:0003676">
    <property type="term" value="F:nucleic acid binding"/>
    <property type="evidence" value="ECO:0007669"/>
    <property type="project" value="InterPro"/>
</dbReference>
<dbReference type="Pfam" id="PF05175">
    <property type="entry name" value="MTS"/>
    <property type="match status" value="1"/>
</dbReference>
<dbReference type="EC" id="2.1.1.297" evidence="1"/>
<evidence type="ECO:0000256" key="5">
    <source>
        <dbReference type="ARBA" id="ARBA00048391"/>
    </source>
</evidence>
<evidence type="ECO:0000256" key="3">
    <source>
        <dbReference type="ARBA" id="ARBA00022679"/>
    </source>
</evidence>
<dbReference type="NCBIfam" id="TIGR03534">
    <property type="entry name" value="RF_mod_PrmC"/>
    <property type="match status" value="1"/>
</dbReference>
<keyword evidence="2 7" id="KW-0489">Methyltransferase</keyword>
<dbReference type="InterPro" id="IPR029063">
    <property type="entry name" value="SAM-dependent_MTases_sf"/>
</dbReference>
<dbReference type="PROSITE" id="PS00092">
    <property type="entry name" value="N6_MTASE"/>
    <property type="match status" value="1"/>
</dbReference>
<evidence type="ECO:0000313" key="8">
    <source>
        <dbReference type="Proteomes" id="UP000319499"/>
    </source>
</evidence>
<dbReference type="PANTHER" id="PTHR18895">
    <property type="entry name" value="HEMK METHYLTRANSFERASE"/>
    <property type="match status" value="1"/>
</dbReference>
<reference evidence="7 8" key="1">
    <citation type="submission" date="2019-02" db="EMBL/GenBank/DDBJ databases">
        <title>Apibacter muscae sp. nov.: a novel member of the house fly microbiota.</title>
        <authorList>
            <person name="Park R."/>
        </authorList>
    </citation>
    <scope>NUCLEOTIDE SEQUENCE [LARGE SCALE GENOMIC DNA]</scope>
    <source>
        <strain evidence="7 8">AL1</strain>
    </source>
</reference>
<evidence type="ECO:0000313" key="7">
    <source>
        <dbReference type="EMBL" id="TWP26693.1"/>
    </source>
</evidence>
<dbReference type="Proteomes" id="UP000319499">
    <property type="component" value="Unassembled WGS sequence"/>
</dbReference>
<dbReference type="RefSeq" id="WP_146263112.1">
    <property type="nucleotide sequence ID" value="NZ_SELG01000041.1"/>
</dbReference>
<dbReference type="InterPro" id="IPR004556">
    <property type="entry name" value="HemK-like"/>
</dbReference>
<sequence length="287" mass="32498">MKSLAQLRKEYIEVLSSRYTQKEIDTIFYTLAEAYLHKKKSILQLGLNELYEESEIKSLLFQHSLFQLSQGVPYQYIVGNTEFYGCKILVNPNVLIPRPETEELVDWVIQENKQKFDPINIIDLCTGSGCIAIALAKNLKHSKVSALEVSSSAVELAKKNAELNQVDINFIFGDLLDATVEDIPNLDVIVSNPPYIRNSEIDAMEDTVVQNEPALALFVSDNNPLIFYQAIIDYAYKNLKPSGSVYVEINQDLAEETQELFSKNFILVELKKDLSGKNRLIKAKGIR</sequence>
<dbReference type="PANTHER" id="PTHR18895:SF74">
    <property type="entry name" value="MTRF1L RELEASE FACTOR GLUTAMINE METHYLTRANSFERASE"/>
    <property type="match status" value="1"/>
</dbReference>
<dbReference type="InterPro" id="IPR050320">
    <property type="entry name" value="N5-glutamine_MTase"/>
</dbReference>
<evidence type="ECO:0000256" key="2">
    <source>
        <dbReference type="ARBA" id="ARBA00022603"/>
    </source>
</evidence>
<feature type="domain" description="Methyltransferase small" evidence="6">
    <location>
        <begin position="120"/>
        <end position="201"/>
    </location>
</feature>
<dbReference type="AlphaFoldDB" id="A0A563D9S1"/>
<dbReference type="SUPFAM" id="SSF53335">
    <property type="entry name" value="S-adenosyl-L-methionine-dependent methyltransferases"/>
    <property type="match status" value="1"/>
</dbReference>
<dbReference type="InterPro" id="IPR007848">
    <property type="entry name" value="Small_mtfrase_dom"/>
</dbReference>
<dbReference type="CDD" id="cd02440">
    <property type="entry name" value="AdoMet_MTases"/>
    <property type="match status" value="1"/>
</dbReference>